<evidence type="ECO:0000313" key="1">
    <source>
        <dbReference type="EMBL" id="CAG6477644.1"/>
    </source>
</evidence>
<protein>
    <submittedName>
        <fullName evidence="1">(northern house mosquito) hypothetical protein</fullName>
    </submittedName>
</protein>
<dbReference type="EMBL" id="HBUE01081381">
    <property type="protein sequence ID" value="CAG6477644.1"/>
    <property type="molecule type" value="Transcribed_RNA"/>
</dbReference>
<organism evidence="1">
    <name type="scientific">Culex pipiens</name>
    <name type="common">House mosquito</name>
    <dbReference type="NCBI Taxonomy" id="7175"/>
    <lineage>
        <taxon>Eukaryota</taxon>
        <taxon>Metazoa</taxon>
        <taxon>Ecdysozoa</taxon>
        <taxon>Arthropoda</taxon>
        <taxon>Hexapoda</taxon>
        <taxon>Insecta</taxon>
        <taxon>Pterygota</taxon>
        <taxon>Neoptera</taxon>
        <taxon>Endopterygota</taxon>
        <taxon>Diptera</taxon>
        <taxon>Nematocera</taxon>
        <taxon>Culicoidea</taxon>
        <taxon>Culicidae</taxon>
        <taxon>Culicinae</taxon>
        <taxon>Culicini</taxon>
        <taxon>Culex</taxon>
        <taxon>Culex</taxon>
    </lineage>
</organism>
<proteinExistence type="predicted"/>
<accession>A0A8D8FPI6</accession>
<reference evidence="1" key="1">
    <citation type="submission" date="2021-05" db="EMBL/GenBank/DDBJ databases">
        <authorList>
            <person name="Alioto T."/>
            <person name="Alioto T."/>
            <person name="Gomez Garrido J."/>
        </authorList>
    </citation>
    <scope>NUCLEOTIDE SEQUENCE</scope>
</reference>
<name>A0A8D8FPI6_CULPI</name>
<dbReference type="AlphaFoldDB" id="A0A8D8FPI6"/>
<dbReference type="EMBL" id="HBUE01081383">
    <property type="protein sequence ID" value="CAG6477648.1"/>
    <property type="molecule type" value="Transcribed_RNA"/>
</dbReference>
<sequence>MLLPNIGKFHLLVDPRHDGRSRSKYPGRSGRVEYLLVNPRHPANPPQKDLLLRRRRRHIWQRSQLVWQRIRRRRHVLRQFQILVHQKLVVISRVHLLADLVHRCPAGTPQLQNFLPVQLQIPDRLLHPAQVPFAE</sequence>